<comment type="subcellular location">
    <subcellularLocation>
        <location evidence="1">Cell envelope</location>
    </subcellularLocation>
</comment>
<sequence length="329" mass="35417">MNKTYRSYWLGGLMLAAAALLLVSAWMPSLFGGKPKHEEKTIQLIMRTSEGSYWNNIASGAEAAVKEFGVNVHTFAAEDEGDVGSQVEKAMMSLDEKPDAIVLGASDDAAFAPFLKEADKRGIPVVAIDSLLTSGKTVSYIGIDNRKAGREALRQMSEMLGGKGRIAILSSSAGGINGKLREQGIREAAAEAGSGIHIVSSQQCSQQYGECQEAVRRLLEAEKVDGIISLNTDTTAGAATELQRRQAGGQIKLIGFDSSDELLELLQDGQLQALIVQNPFSIGYLGVKYALAAAKGEPVPAKVDMDMKIINKFNMFWMENQKLLFPVVQ</sequence>
<keyword evidence="6" id="KW-1185">Reference proteome</keyword>
<dbReference type="GO" id="GO:0030246">
    <property type="term" value="F:carbohydrate binding"/>
    <property type="evidence" value="ECO:0007669"/>
    <property type="project" value="UniProtKB-ARBA"/>
</dbReference>
<accession>A0A4P6EXR1</accession>
<feature type="domain" description="Periplasmic binding protein" evidence="4">
    <location>
        <begin position="44"/>
        <end position="297"/>
    </location>
</feature>
<evidence type="ECO:0000256" key="1">
    <source>
        <dbReference type="ARBA" id="ARBA00004196"/>
    </source>
</evidence>
<dbReference type="PANTHER" id="PTHR46847:SF1">
    <property type="entry name" value="D-ALLOSE-BINDING PERIPLASMIC PROTEIN-RELATED"/>
    <property type="match status" value="1"/>
</dbReference>
<dbReference type="InterPro" id="IPR028082">
    <property type="entry name" value="Peripla_BP_I"/>
</dbReference>
<comment type="similarity">
    <text evidence="2">Belongs to the bacterial solute-binding protein 2 family.</text>
</comment>
<proteinExistence type="inferred from homology"/>
<protein>
    <recommendedName>
        <fullName evidence="4">Periplasmic binding protein domain-containing protein</fullName>
    </recommendedName>
</protein>
<dbReference type="RefSeq" id="WP_129442123.1">
    <property type="nucleotide sequence ID" value="NZ_CP035492.1"/>
</dbReference>
<evidence type="ECO:0000259" key="4">
    <source>
        <dbReference type="Pfam" id="PF13407"/>
    </source>
</evidence>
<dbReference type="Proteomes" id="UP000293568">
    <property type="component" value="Chromosome"/>
</dbReference>
<dbReference type="AlphaFoldDB" id="A0A4P6EXR1"/>
<dbReference type="InterPro" id="IPR025997">
    <property type="entry name" value="SBP_2_dom"/>
</dbReference>
<name>A0A4P6EXR1_9BACL</name>
<dbReference type="Pfam" id="PF13407">
    <property type="entry name" value="Peripla_BP_4"/>
    <property type="match status" value="1"/>
</dbReference>
<reference evidence="5 6" key="1">
    <citation type="submission" date="2019-01" db="EMBL/GenBank/DDBJ databases">
        <title>Genome sequencing of strain FW100M-2.</title>
        <authorList>
            <person name="Heo J."/>
            <person name="Kim S.-J."/>
            <person name="Kim J.-S."/>
            <person name="Hong S.-B."/>
            <person name="Kwon S.-W."/>
        </authorList>
    </citation>
    <scope>NUCLEOTIDE SEQUENCE [LARGE SCALE GENOMIC DNA]</scope>
    <source>
        <strain evidence="5 6">FW100M-2</strain>
    </source>
</reference>
<organism evidence="5 6">
    <name type="scientific">Paenibacillus protaetiae</name>
    <dbReference type="NCBI Taxonomy" id="2509456"/>
    <lineage>
        <taxon>Bacteria</taxon>
        <taxon>Bacillati</taxon>
        <taxon>Bacillota</taxon>
        <taxon>Bacilli</taxon>
        <taxon>Bacillales</taxon>
        <taxon>Paenibacillaceae</taxon>
        <taxon>Paenibacillus</taxon>
    </lineage>
</organism>
<keyword evidence="3" id="KW-0732">Signal</keyword>
<evidence type="ECO:0000313" key="5">
    <source>
        <dbReference type="EMBL" id="QAY67455.1"/>
    </source>
</evidence>
<gene>
    <name evidence="5" type="ORF">ET464_14725</name>
</gene>
<evidence type="ECO:0000313" key="6">
    <source>
        <dbReference type="Proteomes" id="UP000293568"/>
    </source>
</evidence>
<evidence type="ECO:0000256" key="3">
    <source>
        <dbReference type="ARBA" id="ARBA00022729"/>
    </source>
</evidence>
<dbReference type="OrthoDB" id="6196975at2"/>
<dbReference type="EMBL" id="CP035492">
    <property type="protein sequence ID" value="QAY67455.1"/>
    <property type="molecule type" value="Genomic_DNA"/>
</dbReference>
<dbReference type="KEGG" id="pprt:ET464_14725"/>
<dbReference type="GO" id="GO:0030313">
    <property type="term" value="C:cell envelope"/>
    <property type="evidence" value="ECO:0007669"/>
    <property type="project" value="UniProtKB-SubCell"/>
</dbReference>
<evidence type="ECO:0000256" key="2">
    <source>
        <dbReference type="ARBA" id="ARBA00007639"/>
    </source>
</evidence>
<dbReference type="Gene3D" id="3.40.50.2300">
    <property type="match status" value="2"/>
</dbReference>
<dbReference type="SUPFAM" id="SSF53822">
    <property type="entry name" value="Periplasmic binding protein-like I"/>
    <property type="match status" value="1"/>
</dbReference>
<dbReference type="PANTHER" id="PTHR46847">
    <property type="entry name" value="D-ALLOSE-BINDING PERIPLASMIC PROTEIN-RELATED"/>
    <property type="match status" value="1"/>
</dbReference>